<evidence type="ECO:0000256" key="5">
    <source>
        <dbReference type="SAM" id="Phobius"/>
    </source>
</evidence>
<feature type="transmembrane region" description="Helical" evidence="5">
    <location>
        <begin position="307"/>
        <end position="331"/>
    </location>
</feature>
<dbReference type="eggNOG" id="COG0474">
    <property type="taxonomic scope" value="Bacteria"/>
</dbReference>
<evidence type="ECO:0000256" key="3">
    <source>
        <dbReference type="ARBA" id="ARBA00022989"/>
    </source>
</evidence>
<comment type="subcellular location">
    <subcellularLocation>
        <location evidence="1">Membrane</location>
        <topology evidence="1">Multi-pass membrane protein</topology>
    </subcellularLocation>
</comment>
<feature type="transmembrane region" description="Helical" evidence="5">
    <location>
        <begin position="213"/>
        <end position="231"/>
    </location>
</feature>
<dbReference type="PRINTS" id="PR00119">
    <property type="entry name" value="CATATPASE"/>
</dbReference>
<feature type="transmembrane region" description="Helical" evidence="5">
    <location>
        <begin position="277"/>
        <end position="295"/>
    </location>
</feature>
<dbReference type="SUPFAM" id="SSF56784">
    <property type="entry name" value="HAD-like"/>
    <property type="match status" value="1"/>
</dbReference>
<dbReference type="Gene3D" id="3.40.50.1000">
    <property type="entry name" value="HAD superfamily/HAD-like"/>
    <property type="match status" value="1"/>
</dbReference>
<dbReference type="InterPro" id="IPR023214">
    <property type="entry name" value="HAD_sf"/>
</dbReference>
<sequence>MIVAEYPKVLSEDNSALTEAVTPLGYILLTNPIRKEAKSTFQYFAKQSVDIKAISGDNPVTVARVTNQTEISGADKYLDAQTIQEGGYEKAVKNCNVFGRVKPAQKRKFVEALQKQGNTVAMTGDGVNDILAMKKADCSIAMASGNLASVQASQVVLLDSNFVRMPEVVNEGRRVVNNVQRSASLFLVKNIFSFLMAIFALVMTINYPLQPSQITMISAFTIGLPSFLLVLEENEQRIRGKFIPNLLAKAFSGGLTDWLAVGILVIAGSFINLDHDQVGTTATMLLILVGIMVMYHISAPLKKFRAAVMAVSIIGVILSIIFLHGLFSLTILRTRSIFVLLVLFFAAVTVFRWMSHISDGIAEVLVVFDQKGKDMTFADLHEAYQRGRKNN</sequence>
<organism evidence="6 7">
    <name type="scientific">Lactobacillus amylolyticus DSM 11664</name>
    <dbReference type="NCBI Taxonomy" id="585524"/>
    <lineage>
        <taxon>Bacteria</taxon>
        <taxon>Bacillati</taxon>
        <taxon>Bacillota</taxon>
        <taxon>Bacilli</taxon>
        <taxon>Lactobacillales</taxon>
        <taxon>Lactobacillaceae</taxon>
        <taxon>Lactobacillus</taxon>
    </lineage>
</organism>
<dbReference type="AlphaFoldDB" id="D4YUG0"/>
<keyword evidence="4 5" id="KW-0472">Membrane</keyword>
<comment type="caution">
    <text evidence="6">The sequence shown here is derived from an EMBL/GenBank/DDBJ whole genome shotgun (WGS) entry which is preliminary data.</text>
</comment>
<keyword evidence="3 5" id="KW-1133">Transmembrane helix</keyword>
<dbReference type="InterPro" id="IPR023299">
    <property type="entry name" value="ATPase_P-typ_cyto_dom_N"/>
</dbReference>
<dbReference type="EC" id="3.6.3.6" evidence="6"/>
<dbReference type="Proteomes" id="UP000004069">
    <property type="component" value="Unassembled WGS sequence"/>
</dbReference>
<keyword evidence="7" id="KW-1185">Reference proteome</keyword>
<evidence type="ECO:0000313" key="7">
    <source>
        <dbReference type="Proteomes" id="UP000004069"/>
    </source>
</evidence>
<feature type="transmembrane region" description="Helical" evidence="5">
    <location>
        <begin position="251"/>
        <end position="271"/>
    </location>
</feature>
<evidence type="ECO:0000256" key="4">
    <source>
        <dbReference type="ARBA" id="ARBA00023136"/>
    </source>
</evidence>
<evidence type="ECO:0000256" key="1">
    <source>
        <dbReference type="ARBA" id="ARBA00004141"/>
    </source>
</evidence>
<dbReference type="PATRIC" id="fig|585524.9.peg.205"/>
<dbReference type="PANTHER" id="PTHR42861">
    <property type="entry name" value="CALCIUM-TRANSPORTING ATPASE"/>
    <property type="match status" value="1"/>
</dbReference>
<dbReference type="GO" id="GO:0016887">
    <property type="term" value="F:ATP hydrolysis activity"/>
    <property type="evidence" value="ECO:0007669"/>
    <property type="project" value="InterPro"/>
</dbReference>
<accession>D4YUG0</accession>
<dbReference type="NCBIfam" id="TIGR01494">
    <property type="entry name" value="ATPase_P-type"/>
    <property type="match status" value="1"/>
</dbReference>
<dbReference type="InterPro" id="IPR036412">
    <property type="entry name" value="HAD-like_sf"/>
</dbReference>
<protein>
    <submittedName>
        <fullName evidence="6">HAD ATPase, P-type, family IC domain protein</fullName>
        <ecNumber evidence="6">3.6.3.6</ecNumber>
    </submittedName>
</protein>
<evidence type="ECO:0000313" key="6">
    <source>
        <dbReference type="EMBL" id="EFG55167.1"/>
    </source>
</evidence>
<gene>
    <name evidence="6" type="ORF">HMPREF0493_1171</name>
</gene>
<dbReference type="InterPro" id="IPR023298">
    <property type="entry name" value="ATPase_P-typ_TM_dom_sf"/>
</dbReference>
<feature type="transmembrane region" description="Helical" evidence="5">
    <location>
        <begin position="183"/>
        <end position="207"/>
    </location>
</feature>
<keyword evidence="2 5" id="KW-0812">Transmembrane</keyword>
<name>D4YUG0_9LACO</name>
<evidence type="ECO:0000256" key="2">
    <source>
        <dbReference type="ARBA" id="ARBA00022692"/>
    </source>
</evidence>
<dbReference type="Gene3D" id="1.20.1110.10">
    <property type="entry name" value="Calcium-transporting ATPase, transmembrane domain"/>
    <property type="match status" value="1"/>
</dbReference>
<feature type="transmembrane region" description="Helical" evidence="5">
    <location>
        <begin position="337"/>
        <end position="354"/>
    </location>
</feature>
<dbReference type="GO" id="GO:0005524">
    <property type="term" value="F:ATP binding"/>
    <property type="evidence" value="ECO:0007669"/>
    <property type="project" value="InterPro"/>
</dbReference>
<proteinExistence type="predicted"/>
<reference evidence="6 7" key="1">
    <citation type="submission" date="2010-04" db="EMBL/GenBank/DDBJ databases">
        <authorList>
            <person name="Muzny D."/>
            <person name="Qin X."/>
            <person name="Deng J."/>
            <person name="Jiang H."/>
            <person name="Liu Y."/>
            <person name="Qu J."/>
            <person name="Song X.-Z."/>
            <person name="Zhang L."/>
            <person name="Thornton R."/>
            <person name="Coyle M."/>
            <person name="Francisco L."/>
            <person name="Jackson L."/>
            <person name="Javaid M."/>
            <person name="Korchina V."/>
            <person name="Kovar C."/>
            <person name="Mata R."/>
            <person name="Mathew T."/>
            <person name="Ngo R."/>
            <person name="Nguyen L."/>
            <person name="Nguyen N."/>
            <person name="Okwuonu G."/>
            <person name="Ongeri F."/>
            <person name="Pham C."/>
            <person name="Simmons D."/>
            <person name="Wilczek-Boney K."/>
            <person name="Hale W."/>
            <person name="Jakkamsetti A."/>
            <person name="Pham P."/>
            <person name="Ruth R."/>
            <person name="San Lucas F."/>
            <person name="Warren J."/>
            <person name="Zhang J."/>
            <person name="Zhao Z."/>
            <person name="Zhou C."/>
            <person name="Zhu D."/>
            <person name="Lee S."/>
            <person name="Bess C."/>
            <person name="Blankenburg K."/>
            <person name="Forbes L."/>
            <person name="Fu Q."/>
            <person name="Gubbala S."/>
            <person name="Hirani K."/>
            <person name="Jayaseelan J.C."/>
            <person name="Lara F."/>
            <person name="Munidasa M."/>
            <person name="Palculict T."/>
            <person name="Patil S."/>
            <person name="Pu L.-L."/>
            <person name="Saada N."/>
            <person name="Tang L."/>
            <person name="Weissenberger G."/>
            <person name="Zhu Y."/>
            <person name="Hemphill L."/>
            <person name="Shang Y."/>
            <person name="Youmans B."/>
            <person name="Ayvaz T."/>
            <person name="Ross M."/>
            <person name="Santibanez J."/>
            <person name="Aqrawi P."/>
            <person name="Gross S."/>
            <person name="Joshi V."/>
            <person name="Fowler G."/>
            <person name="Nazareth L."/>
            <person name="Reid J."/>
            <person name="Worley K."/>
            <person name="Petrosino J."/>
            <person name="Highlander S."/>
            <person name="Gibbs R."/>
        </authorList>
    </citation>
    <scope>NUCLEOTIDE SEQUENCE [LARGE SCALE GENOMIC DNA]</scope>
    <source>
        <strain evidence="6 7">DSM 11664</strain>
    </source>
</reference>
<dbReference type="EMBL" id="ADNY01000046">
    <property type="protein sequence ID" value="EFG55167.1"/>
    <property type="molecule type" value="Genomic_DNA"/>
</dbReference>
<dbReference type="InterPro" id="IPR001757">
    <property type="entry name" value="P_typ_ATPase"/>
</dbReference>
<keyword evidence="6" id="KW-0378">Hydrolase</keyword>
<dbReference type="Pfam" id="PF00702">
    <property type="entry name" value="Hydrolase"/>
    <property type="match status" value="1"/>
</dbReference>
<dbReference type="Gene3D" id="3.40.1110.10">
    <property type="entry name" value="Calcium-transporting ATPase, cytoplasmic domain N"/>
    <property type="match status" value="1"/>
</dbReference>
<dbReference type="SUPFAM" id="SSF81665">
    <property type="entry name" value="Calcium ATPase, transmembrane domain M"/>
    <property type="match status" value="1"/>
</dbReference>
<dbReference type="GO" id="GO:0016020">
    <property type="term" value="C:membrane"/>
    <property type="evidence" value="ECO:0007669"/>
    <property type="project" value="UniProtKB-SubCell"/>
</dbReference>